<accession>A0ABS5RA09</accession>
<dbReference type="GO" id="GO:0005524">
    <property type="term" value="F:ATP binding"/>
    <property type="evidence" value="ECO:0007669"/>
    <property type="project" value="UniProtKB-KW"/>
</dbReference>
<keyword evidence="8" id="KW-1278">Translocase</keyword>
<dbReference type="SUPFAM" id="SSF52540">
    <property type="entry name" value="P-loop containing nucleoside triphosphate hydrolases"/>
    <property type="match status" value="1"/>
</dbReference>
<dbReference type="PROSITE" id="PS51866">
    <property type="entry name" value="MOP"/>
    <property type="match status" value="1"/>
</dbReference>
<keyword evidence="9" id="KW-0472">Membrane</keyword>
<dbReference type="InterPro" id="IPR017871">
    <property type="entry name" value="ABC_transporter-like_CS"/>
</dbReference>
<keyword evidence="6" id="KW-0547">Nucleotide-binding</keyword>
<evidence type="ECO:0000259" key="12">
    <source>
        <dbReference type="PROSITE" id="PS51866"/>
    </source>
</evidence>
<evidence type="ECO:0000256" key="1">
    <source>
        <dbReference type="ARBA" id="ARBA00005417"/>
    </source>
</evidence>
<dbReference type="InterPro" id="IPR008995">
    <property type="entry name" value="Mo/tungstate-bd_C_term_dom"/>
</dbReference>
<keyword evidence="4 10" id="KW-0500">Molybdenum</keyword>
<evidence type="ECO:0000256" key="9">
    <source>
        <dbReference type="ARBA" id="ARBA00023136"/>
    </source>
</evidence>
<organism evidence="13 14">
    <name type="scientific">Ancylobacter radicis</name>
    <dbReference type="NCBI Taxonomy" id="2836179"/>
    <lineage>
        <taxon>Bacteria</taxon>
        <taxon>Pseudomonadati</taxon>
        <taxon>Pseudomonadota</taxon>
        <taxon>Alphaproteobacteria</taxon>
        <taxon>Hyphomicrobiales</taxon>
        <taxon>Xanthobacteraceae</taxon>
        <taxon>Ancylobacter</taxon>
    </lineage>
</organism>
<dbReference type="RefSeq" id="WP_213756473.1">
    <property type="nucleotide sequence ID" value="NZ_JAHCQH010000020.1"/>
</dbReference>
<keyword evidence="2" id="KW-0813">Transport</keyword>
<dbReference type="InterPro" id="IPR004606">
    <property type="entry name" value="Mop_domain"/>
</dbReference>
<comment type="similarity">
    <text evidence="1">Belongs to the ABC transporter superfamily.</text>
</comment>
<protein>
    <submittedName>
        <fullName evidence="13">Molybdenum ABC transporter ATP-binding protein</fullName>
    </submittedName>
</protein>
<sequence length="366" mass="39561">MIEIDIRLARPGGFSLAAAFSAPAAGVTALFGRSGAGKTTIIQAVAGVVRPDAGRIVVDGEVFFDQARGIDLPIEARRVGYVFQDARLFPHLSVDSNLRYGERRARATERPIRFEAVVDLLGIGHLLKRRPHTLSGGERQRVAIGRALLAQPRLLLMDEPLAALDEARKAEILPYLERLRDEVRLPILYVSHSIDEVVRLAALMVALADGRQIAAGPVAEVMANPELLPVIGRFDVGALLECTVARHDEAFALSDLTFPGGVLRVPQVGRPVGAAVRARVRARDVAIALSRPEEVSVSNLLSARIEAVRMQEGPYADIELSVGPSRLASMVTRESVARLRLAPGQAVWAMVKSVAVDSRRPESEPS</sequence>
<dbReference type="Pfam" id="PF03459">
    <property type="entry name" value="TOBE"/>
    <property type="match status" value="1"/>
</dbReference>
<evidence type="ECO:0000256" key="7">
    <source>
        <dbReference type="ARBA" id="ARBA00022840"/>
    </source>
</evidence>
<comment type="caution">
    <text evidence="13">The sequence shown here is derived from an EMBL/GenBank/DDBJ whole genome shotgun (WGS) entry which is preliminary data.</text>
</comment>
<evidence type="ECO:0000256" key="8">
    <source>
        <dbReference type="ARBA" id="ARBA00022967"/>
    </source>
</evidence>
<dbReference type="InterPro" id="IPR003439">
    <property type="entry name" value="ABC_transporter-like_ATP-bd"/>
</dbReference>
<dbReference type="SMART" id="SM00382">
    <property type="entry name" value="AAA"/>
    <property type="match status" value="1"/>
</dbReference>
<dbReference type="Gene3D" id="2.40.50.100">
    <property type="match status" value="1"/>
</dbReference>
<dbReference type="PROSITE" id="PS50893">
    <property type="entry name" value="ABC_TRANSPORTER_2"/>
    <property type="match status" value="1"/>
</dbReference>
<dbReference type="PANTHER" id="PTHR43514:SF4">
    <property type="entry name" value="ABC TRANSPORTER I FAMILY MEMBER 10"/>
    <property type="match status" value="1"/>
</dbReference>
<evidence type="ECO:0000256" key="5">
    <source>
        <dbReference type="ARBA" id="ARBA00022519"/>
    </source>
</evidence>
<reference evidence="13" key="1">
    <citation type="submission" date="2021-05" db="EMBL/GenBank/DDBJ databases">
        <authorList>
            <person name="Sun Q."/>
            <person name="Inoue M."/>
        </authorList>
    </citation>
    <scope>NUCLEOTIDE SEQUENCE</scope>
    <source>
        <strain evidence="13">VKM B-3255</strain>
    </source>
</reference>
<dbReference type="Proteomes" id="UP001166585">
    <property type="component" value="Unassembled WGS sequence"/>
</dbReference>
<keyword evidence="7 13" id="KW-0067">ATP-binding</keyword>
<evidence type="ECO:0000259" key="11">
    <source>
        <dbReference type="PROSITE" id="PS50893"/>
    </source>
</evidence>
<evidence type="ECO:0000313" key="13">
    <source>
        <dbReference type="EMBL" id="MBS9478509.1"/>
    </source>
</evidence>
<dbReference type="InterPro" id="IPR027417">
    <property type="entry name" value="P-loop_NTPase"/>
</dbReference>
<name>A0ABS5RA09_9HYPH</name>
<dbReference type="PROSITE" id="PS00211">
    <property type="entry name" value="ABC_TRANSPORTER_1"/>
    <property type="match status" value="1"/>
</dbReference>
<proteinExistence type="inferred from homology"/>
<dbReference type="InterPro" id="IPR011868">
    <property type="entry name" value="ModC_ABC_ATP-bd"/>
</dbReference>
<dbReference type="Gene3D" id="3.40.50.300">
    <property type="entry name" value="P-loop containing nucleotide triphosphate hydrolases"/>
    <property type="match status" value="1"/>
</dbReference>
<keyword evidence="3" id="KW-1003">Cell membrane</keyword>
<evidence type="ECO:0000256" key="10">
    <source>
        <dbReference type="PROSITE-ProRule" id="PRU01213"/>
    </source>
</evidence>
<dbReference type="PANTHER" id="PTHR43514">
    <property type="entry name" value="ABC TRANSPORTER I FAMILY MEMBER 10"/>
    <property type="match status" value="1"/>
</dbReference>
<evidence type="ECO:0000256" key="3">
    <source>
        <dbReference type="ARBA" id="ARBA00022475"/>
    </source>
</evidence>
<dbReference type="NCBIfam" id="TIGR02142">
    <property type="entry name" value="modC_ABC"/>
    <property type="match status" value="1"/>
</dbReference>
<evidence type="ECO:0000256" key="6">
    <source>
        <dbReference type="ARBA" id="ARBA00022741"/>
    </source>
</evidence>
<keyword evidence="5" id="KW-0997">Cell inner membrane</keyword>
<keyword evidence="14" id="KW-1185">Reference proteome</keyword>
<gene>
    <name evidence="13" type="primary">modC</name>
    <name evidence="13" type="ORF">KIP89_15450</name>
</gene>
<dbReference type="Pfam" id="PF00005">
    <property type="entry name" value="ABC_tran"/>
    <property type="match status" value="1"/>
</dbReference>
<feature type="domain" description="Mop" evidence="12">
    <location>
        <begin position="294"/>
        <end position="360"/>
    </location>
</feature>
<dbReference type="InterPro" id="IPR005116">
    <property type="entry name" value="Transp-assoc_OB_typ1"/>
</dbReference>
<dbReference type="SUPFAM" id="SSF50331">
    <property type="entry name" value="MOP-like"/>
    <property type="match status" value="1"/>
</dbReference>
<dbReference type="EMBL" id="JAHCQH010000020">
    <property type="protein sequence ID" value="MBS9478509.1"/>
    <property type="molecule type" value="Genomic_DNA"/>
</dbReference>
<evidence type="ECO:0000313" key="14">
    <source>
        <dbReference type="Proteomes" id="UP001166585"/>
    </source>
</evidence>
<evidence type="ECO:0000256" key="4">
    <source>
        <dbReference type="ARBA" id="ARBA00022505"/>
    </source>
</evidence>
<dbReference type="InterPro" id="IPR050334">
    <property type="entry name" value="Molybdenum_import_ModC"/>
</dbReference>
<feature type="domain" description="ABC transporter" evidence="11">
    <location>
        <begin position="1"/>
        <end position="234"/>
    </location>
</feature>
<dbReference type="InterPro" id="IPR003593">
    <property type="entry name" value="AAA+_ATPase"/>
</dbReference>
<evidence type="ECO:0000256" key="2">
    <source>
        <dbReference type="ARBA" id="ARBA00022448"/>
    </source>
</evidence>